<proteinExistence type="predicted"/>
<reference evidence="1" key="1">
    <citation type="submission" date="2019-12" db="EMBL/GenBank/DDBJ databases">
        <title>Genome sequencing and annotation of Brassica cretica.</title>
        <authorList>
            <person name="Studholme D.J."/>
            <person name="Sarris P."/>
        </authorList>
    </citation>
    <scope>NUCLEOTIDE SEQUENCE</scope>
    <source>
        <strain evidence="1">PFS-109/04</strain>
        <tissue evidence="1">Leaf</tissue>
    </source>
</reference>
<dbReference type="EMBL" id="QGKX02000004">
    <property type="protein sequence ID" value="KAF3603269.1"/>
    <property type="molecule type" value="Genomic_DNA"/>
</dbReference>
<name>A0A8S9SQN8_BRACR</name>
<gene>
    <name evidence="1" type="ORF">F2Q69_00034595</name>
</gene>
<sequence>MCDFQHYVNALKSWKSDADTGQVALIGVHSWLDWHRLEYARYVPSEVISWMTSSWLVRYALGVNLGCN</sequence>
<dbReference type="AlphaFoldDB" id="A0A8S9SQN8"/>
<comment type="caution">
    <text evidence="1">The sequence shown here is derived from an EMBL/GenBank/DDBJ whole genome shotgun (WGS) entry which is preliminary data.</text>
</comment>
<accession>A0A8S9SQN8</accession>
<dbReference type="Proteomes" id="UP000712600">
    <property type="component" value="Unassembled WGS sequence"/>
</dbReference>
<protein>
    <submittedName>
        <fullName evidence="1">Uncharacterized protein</fullName>
    </submittedName>
</protein>
<organism evidence="1 2">
    <name type="scientific">Brassica cretica</name>
    <name type="common">Mustard</name>
    <dbReference type="NCBI Taxonomy" id="69181"/>
    <lineage>
        <taxon>Eukaryota</taxon>
        <taxon>Viridiplantae</taxon>
        <taxon>Streptophyta</taxon>
        <taxon>Embryophyta</taxon>
        <taxon>Tracheophyta</taxon>
        <taxon>Spermatophyta</taxon>
        <taxon>Magnoliopsida</taxon>
        <taxon>eudicotyledons</taxon>
        <taxon>Gunneridae</taxon>
        <taxon>Pentapetalae</taxon>
        <taxon>rosids</taxon>
        <taxon>malvids</taxon>
        <taxon>Brassicales</taxon>
        <taxon>Brassicaceae</taxon>
        <taxon>Brassiceae</taxon>
        <taxon>Brassica</taxon>
    </lineage>
</organism>
<evidence type="ECO:0000313" key="1">
    <source>
        <dbReference type="EMBL" id="KAF3603269.1"/>
    </source>
</evidence>
<evidence type="ECO:0000313" key="2">
    <source>
        <dbReference type="Proteomes" id="UP000712600"/>
    </source>
</evidence>